<evidence type="ECO:0000256" key="2">
    <source>
        <dbReference type="ARBA" id="ARBA00022771"/>
    </source>
</evidence>
<organism evidence="6 7">
    <name type="scientific">Aphis craccivora</name>
    <name type="common">Cowpea aphid</name>
    <dbReference type="NCBI Taxonomy" id="307492"/>
    <lineage>
        <taxon>Eukaryota</taxon>
        <taxon>Metazoa</taxon>
        <taxon>Ecdysozoa</taxon>
        <taxon>Arthropoda</taxon>
        <taxon>Hexapoda</taxon>
        <taxon>Insecta</taxon>
        <taxon>Pterygota</taxon>
        <taxon>Neoptera</taxon>
        <taxon>Paraneoptera</taxon>
        <taxon>Hemiptera</taxon>
        <taxon>Sternorrhyncha</taxon>
        <taxon>Aphidomorpha</taxon>
        <taxon>Aphidoidea</taxon>
        <taxon>Aphididae</taxon>
        <taxon>Aphidini</taxon>
        <taxon>Aphis</taxon>
        <taxon>Aphis</taxon>
    </lineage>
</organism>
<dbReference type="OrthoDB" id="9049620at2759"/>
<evidence type="ECO:0000313" key="6">
    <source>
        <dbReference type="EMBL" id="KAF0722334.1"/>
    </source>
</evidence>
<evidence type="ECO:0000259" key="5">
    <source>
        <dbReference type="PROSITE" id="PS50089"/>
    </source>
</evidence>
<dbReference type="PANTHER" id="PTHR12109:SF5">
    <property type="entry name" value="RING-TYPE DOMAIN-CONTAINING PROTEIN"/>
    <property type="match status" value="1"/>
</dbReference>
<evidence type="ECO:0000256" key="4">
    <source>
        <dbReference type="PROSITE-ProRule" id="PRU00175"/>
    </source>
</evidence>
<feature type="domain" description="RING-type" evidence="5">
    <location>
        <begin position="272"/>
        <end position="311"/>
    </location>
</feature>
<keyword evidence="7" id="KW-1185">Reference proteome</keyword>
<dbReference type="PROSITE" id="PS00518">
    <property type="entry name" value="ZF_RING_1"/>
    <property type="match status" value="1"/>
</dbReference>
<sequence length="327" mass="38333">LMALPHLPGNPIEYHQNRFYIQLGFRFIQDLGLDYELEEQLGGLLRYFEQFWMDVVGLLNFTVYRLRYRTNNSIESYHATLVRLMGQHPPLYRFYEHLRSIKERSMADFIRAINGQPVRRVDYRGNTRPRNDIIINTAWERCENGVYNLENFIRNPNFIERPVVLPVAQIQPLAPPPPLPARPQPQQQMEPHPLAPALRQILPHPRPVAIRQPIRPPPPVIQHRQAVQLIQLEQLGYAPQPGLDHRQILHPRQEIDEIEDDVIHNTEEPENCIICFDRPSTVTLMPCRHAFCHVCVTRLVADQNRKYPLCRGVIQVYLNYDHPTSTK</sequence>
<gene>
    <name evidence="6" type="ORF">FWK35_00024866</name>
</gene>
<dbReference type="InterPro" id="IPR017907">
    <property type="entry name" value="Znf_RING_CS"/>
</dbReference>
<dbReference type="Proteomes" id="UP000478052">
    <property type="component" value="Unassembled WGS sequence"/>
</dbReference>
<dbReference type="InterPro" id="IPR047126">
    <property type="entry name" value="RNF141-like"/>
</dbReference>
<proteinExistence type="predicted"/>
<dbReference type="InterPro" id="IPR001841">
    <property type="entry name" value="Znf_RING"/>
</dbReference>
<dbReference type="EMBL" id="VUJU01009076">
    <property type="protein sequence ID" value="KAF0722334.1"/>
    <property type="molecule type" value="Genomic_DNA"/>
</dbReference>
<dbReference type="PROSITE" id="PS50089">
    <property type="entry name" value="ZF_RING_2"/>
    <property type="match status" value="1"/>
</dbReference>
<dbReference type="PANTHER" id="PTHR12109">
    <property type="entry name" value="RING FINGER PROTEIN 141-RELATED"/>
    <property type="match status" value="1"/>
</dbReference>
<dbReference type="AlphaFoldDB" id="A0A6G0W869"/>
<evidence type="ECO:0000256" key="3">
    <source>
        <dbReference type="ARBA" id="ARBA00022833"/>
    </source>
</evidence>
<feature type="non-terminal residue" evidence="6">
    <location>
        <position position="1"/>
    </location>
</feature>
<dbReference type="Pfam" id="PF13920">
    <property type="entry name" value="zf-C3HC4_3"/>
    <property type="match status" value="1"/>
</dbReference>
<protein>
    <submittedName>
        <fullName evidence="6">RING-type domain-containing protein</fullName>
    </submittedName>
</protein>
<keyword evidence="2 4" id="KW-0863">Zinc-finger</keyword>
<dbReference type="SMART" id="SM00184">
    <property type="entry name" value="RING"/>
    <property type="match status" value="1"/>
</dbReference>
<accession>A0A6G0W869</accession>
<dbReference type="SUPFAM" id="SSF57850">
    <property type="entry name" value="RING/U-box"/>
    <property type="match status" value="1"/>
</dbReference>
<keyword evidence="3" id="KW-0862">Zinc</keyword>
<dbReference type="Gene3D" id="3.30.40.10">
    <property type="entry name" value="Zinc/RING finger domain, C3HC4 (zinc finger)"/>
    <property type="match status" value="1"/>
</dbReference>
<dbReference type="InterPro" id="IPR013083">
    <property type="entry name" value="Znf_RING/FYVE/PHD"/>
</dbReference>
<evidence type="ECO:0000256" key="1">
    <source>
        <dbReference type="ARBA" id="ARBA00022723"/>
    </source>
</evidence>
<evidence type="ECO:0000313" key="7">
    <source>
        <dbReference type="Proteomes" id="UP000478052"/>
    </source>
</evidence>
<reference evidence="6 7" key="1">
    <citation type="submission" date="2019-08" db="EMBL/GenBank/DDBJ databases">
        <title>Whole genome of Aphis craccivora.</title>
        <authorList>
            <person name="Voronova N.V."/>
            <person name="Shulinski R.S."/>
            <person name="Bandarenka Y.V."/>
            <person name="Zhorov D.G."/>
            <person name="Warner D."/>
        </authorList>
    </citation>
    <scope>NUCLEOTIDE SEQUENCE [LARGE SCALE GENOMIC DNA]</scope>
    <source>
        <strain evidence="6">180601</strain>
        <tissue evidence="6">Whole Body</tissue>
    </source>
</reference>
<keyword evidence="1" id="KW-0479">Metal-binding</keyword>
<name>A0A6G0W869_APHCR</name>
<dbReference type="GO" id="GO:0008270">
    <property type="term" value="F:zinc ion binding"/>
    <property type="evidence" value="ECO:0007669"/>
    <property type="project" value="UniProtKB-KW"/>
</dbReference>
<comment type="caution">
    <text evidence="6">The sequence shown here is derived from an EMBL/GenBank/DDBJ whole genome shotgun (WGS) entry which is preliminary data.</text>
</comment>